<dbReference type="InterPro" id="IPR028082">
    <property type="entry name" value="Peripla_BP_I"/>
</dbReference>
<evidence type="ECO:0000256" key="3">
    <source>
        <dbReference type="ARBA" id="ARBA00022970"/>
    </source>
</evidence>
<evidence type="ECO:0000256" key="2">
    <source>
        <dbReference type="ARBA" id="ARBA00022729"/>
    </source>
</evidence>
<comment type="caution">
    <text evidence="7">The sequence shown here is derived from an EMBL/GenBank/DDBJ whole genome shotgun (WGS) entry which is preliminary data.</text>
</comment>
<proteinExistence type="inferred from homology"/>
<dbReference type="PANTHER" id="PTHR30483">
    <property type="entry name" value="LEUCINE-SPECIFIC-BINDING PROTEIN"/>
    <property type="match status" value="1"/>
</dbReference>
<dbReference type="RefSeq" id="WP_184260260.1">
    <property type="nucleotide sequence ID" value="NZ_JACIIX010000001.1"/>
</dbReference>
<dbReference type="Proteomes" id="UP000544872">
    <property type="component" value="Unassembled WGS sequence"/>
</dbReference>
<keyword evidence="2 5" id="KW-0732">Signal</keyword>
<dbReference type="EMBL" id="JACIIX010000001">
    <property type="protein sequence ID" value="MBB6208824.1"/>
    <property type="molecule type" value="Genomic_DNA"/>
</dbReference>
<feature type="region of interest" description="Disordered" evidence="4">
    <location>
        <begin position="28"/>
        <end position="73"/>
    </location>
</feature>
<feature type="signal peptide" evidence="5">
    <location>
        <begin position="1"/>
        <end position="22"/>
    </location>
</feature>
<evidence type="ECO:0000256" key="5">
    <source>
        <dbReference type="SAM" id="SignalP"/>
    </source>
</evidence>
<dbReference type="AlphaFoldDB" id="A0A7W9ZF10"/>
<dbReference type="InterPro" id="IPR051010">
    <property type="entry name" value="BCAA_transport"/>
</dbReference>
<evidence type="ECO:0000256" key="4">
    <source>
        <dbReference type="SAM" id="MobiDB-lite"/>
    </source>
</evidence>
<evidence type="ECO:0000259" key="6">
    <source>
        <dbReference type="Pfam" id="PF13458"/>
    </source>
</evidence>
<dbReference type="Gene3D" id="3.40.50.2300">
    <property type="match status" value="2"/>
</dbReference>
<dbReference type="CDD" id="cd06339">
    <property type="entry name" value="PBP1_YraM_LppC_lipoprotein-like"/>
    <property type="match status" value="1"/>
</dbReference>
<evidence type="ECO:0000313" key="8">
    <source>
        <dbReference type="Proteomes" id="UP000544872"/>
    </source>
</evidence>
<dbReference type="PANTHER" id="PTHR30483:SF6">
    <property type="entry name" value="PERIPLASMIC BINDING PROTEIN OF ABC TRANSPORTER FOR NATURAL AMINO ACIDS"/>
    <property type="match status" value="1"/>
</dbReference>
<feature type="compositionally biased region" description="Pro residues" evidence="4">
    <location>
        <begin position="55"/>
        <end position="72"/>
    </location>
</feature>
<reference evidence="7 8" key="1">
    <citation type="submission" date="2020-08" db="EMBL/GenBank/DDBJ databases">
        <title>Genomic Encyclopedia of Type Strains, Phase IV (KMG-IV): sequencing the most valuable type-strain genomes for metagenomic binning, comparative biology and taxonomic classification.</title>
        <authorList>
            <person name="Goeker M."/>
        </authorList>
    </citation>
    <scope>NUCLEOTIDE SEQUENCE [LARGE SCALE GENOMIC DNA]</scope>
    <source>
        <strain evidence="7 8">DSM 11590</strain>
    </source>
</reference>
<comment type="similarity">
    <text evidence="1">Belongs to the leucine-binding protein family.</text>
</comment>
<keyword evidence="3" id="KW-0029">Amino-acid transport</keyword>
<gene>
    <name evidence="7" type="ORF">FHS48_000205</name>
</gene>
<dbReference type="Pfam" id="PF13458">
    <property type="entry name" value="Peripla_BP_6"/>
    <property type="match status" value="1"/>
</dbReference>
<feature type="compositionally biased region" description="Low complexity" evidence="4">
    <location>
        <begin position="44"/>
        <end position="54"/>
    </location>
</feature>
<evidence type="ECO:0000313" key="7">
    <source>
        <dbReference type="EMBL" id="MBB6208824.1"/>
    </source>
</evidence>
<dbReference type="SUPFAM" id="SSF53822">
    <property type="entry name" value="Periplasmic binding protein-like I"/>
    <property type="match status" value="1"/>
</dbReference>
<dbReference type="InterPro" id="IPR028081">
    <property type="entry name" value="Leu-bd"/>
</dbReference>
<feature type="domain" description="Leucine-binding protein" evidence="6">
    <location>
        <begin position="98"/>
        <end position="455"/>
    </location>
</feature>
<feature type="chain" id="PRO_5030862301" evidence="5">
    <location>
        <begin position="23"/>
        <end position="477"/>
    </location>
</feature>
<accession>A0A7W9ZF10</accession>
<keyword evidence="8" id="KW-1185">Reference proteome</keyword>
<dbReference type="PROSITE" id="PS51257">
    <property type="entry name" value="PROKAR_LIPOPROTEIN"/>
    <property type="match status" value="1"/>
</dbReference>
<protein>
    <submittedName>
        <fullName evidence="7">ABC-type branched-subunit amino acid transport system substrate-binding protein</fullName>
    </submittedName>
</protein>
<organism evidence="7 8">
    <name type="scientific">Novispirillum itersonii</name>
    <name type="common">Aquaspirillum itersonii</name>
    <dbReference type="NCBI Taxonomy" id="189"/>
    <lineage>
        <taxon>Bacteria</taxon>
        <taxon>Pseudomonadati</taxon>
        <taxon>Pseudomonadota</taxon>
        <taxon>Alphaproteobacteria</taxon>
        <taxon>Rhodospirillales</taxon>
        <taxon>Novispirillaceae</taxon>
        <taxon>Novispirillum</taxon>
    </lineage>
</organism>
<dbReference type="GO" id="GO:0006865">
    <property type="term" value="P:amino acid transport"/>
    <property type="evidence" value="ECO:0007669"/>
    <property type="project" value="UniProtKB-KW"/>
</dbReference>
<evidence type="ECO:0000256" key="1">
    <source>
        <dbReference type="ARBA" id="ARBA00010062"/>
    </source>
</evidence>
<keyword evidence="3" id="KW-0813">Transport</keyword>
<name>A0A7W9ZF10_NOVIT</name>
<sequence length="477" mass="48538">MPGRAALAAALSACLLVGGCQTTTSLPSWMNGGKSESAPPAQPAPAKTATLPAPATTPPQGVPQPAPAPVAPQPAMTATGELLPTTLSTDPAADPTAVRIALLAPLSGPSAATGQSLLNAAQLALFDAGNSAVTLKPYDTKGTPDGAATAATAALNDGAVLVLGPLFASSVTAVTPTLKAAHVRALAFSTDPQVASPGVYVSGILASEQARRVVAHARAQGITRFAALSPEGAFGRSMVAAYEQAVIASGGTLVKTLFHAPGEDLQTKLRAFTDFDTRAATLAAQKKALEGKTDPASLEAMARLQTQDATGPLPFEALLMTASGTPLKEELAVLSVFNADGRSVRLMGPMLWNDPALLRDPGLSRAWFPAVPQASFKAFSQRYQQAFNEQPSVLSALGYDLTALAAVLARQSGGRAYVDSVLTQSGGFAGANGLFRFRPDGGNERALVMMENTANGPVVAGEAVSSFTAADAAKPAF</sequence>